<evidence type="ECO:0000313" key="2">
    <source>
        <dbReference type="EMBL" id="RRT69730.1"/>
    </source>
</evidence>
<reference evidence="2 3" key="1">
    <citation type="journal article" date="2014" name="Agronomy (Basel)">
        <title>A Draft Genome Sequence for Ensete ventricosum, the Drought-Tolerant Tree Against Hunger.</title>
        <authorList>
            <person name="Harrison J."/>
            <person name="Moore K.A."/>
            <person name="Paszkiewicz K."/>
            <person name="Jones T."/>
            <person name="Grant M."/>
            <person name="Ambacheew D."/>
            <person name="Muzemil S."/>
            <person name="Studholme D.J."/>
        </authorList>
    </citation>
    <scope>NUCLEOTIDE SEQUENCE [LARGE SCALE GENOMIC DNA]</scope>
</reference>
<evidence type="ECO:0000256" key="1">
    <source>
        <dbReference type="SAM" id="MobiDB-lite"/>
    </source>
</evidence>
<feature type="compositionally biased region" description="Low complexity" evidence="1">
    <location>
        <begin position="1"/>
        <end position="19"/>
    </location>
</feature>
<dbReference type="EMBL" id="AMZH03004253">
    <property type="protein sequence ID" value="RRT69730.1"/>
    <property type="molecule type" value="Genomic_DNA"/>
</dbReference>
<protein>
    <submittedName>
        <fullName evidence="2">Uncharacterized protein</fullName>
    </submittedName>
</protein>
<comment type="caution">
    <text evidence="2">The sequence shown here is derived from an EMBL/GenBank/DDBJ whole genome shotgun (WGS) entry which is preliminary data.</text>
</comment>
<accession>A0A427A0G9</accession>
<dbReference type="AlphaFoldDB" id="A0A427A0G9"/>
<feature type="non-terminal residue" evidence="2">
    <location>
        <position position="162"/>
    </location>
</feature>
<name>A0A427A0G9_ENSVE</name>
<evidence type="ECO:0000313" key="3">
    <source>
        <dbReference type="Proteomes" id="UP000287651"/>
    </source>
</evidence>
<feature type="compositionally biased region" description="Polar residues" evidence="1">
    <location>
        <begin position="31"/>
        <end position="45"/>
    </location>
</feature>
<organism evidence="2 3">
    <name type="scientific">Ensete ventricosum</name>
    <name type="common">Abyssinian banana</name>
    <name type="synonym">Musa ensete</name>
    <dbReference type="NCBI Taxonomy" id="4639"/>
    <lineage>
        <taxon>Eukaryota</taxon>
        <taxon>Viridiplantae</taxon>
        <taxon>Streptophyta</taxon>
        <taxon>Embryophyta</taxon>
        <taxon>Tracheophyta</taxon>
        <taxon>Spermatophyta</taxon>
        <taxon>Magnoliopsida</taxon>
        <taxon>Liliopsida</taxon>
        <taxon>Zingiberales</taxon>
        <taxon>Musaceae</taxon>
        <taxon>Ensete</taxon>
    </lineage>
</organism>
<sequence>MVSTPSFSVSSFSSPLSSLVPPPREERCRSNDSLGNQSIPKSSSSGVMIGADAKAFQALEAMKLHHDFDSTVYLESLGSVQKRFSISSGAEVPSSPRHWGVSQLVAGVTRSDRAKLLASWNCTLGSGSSTVASVDPAHGVRVNLRCAGDPHRGGQGGARGFS</sequence>
<gene>
    <name evidence="2" type="ORF">B296_00020799</name>
</gene>
<dbReference type="Proteomes" id="UP000287651">
    <property type="component" value="Unassembled WGS sequence"/>
</dbReference>
<feature type="region of interest" description="Disordered" evidence="1">
    <location>
        <begin position="1"/>
        <end position="45"/>
    </location>
</feature>
<proteinExistence type="predicted"/>